<feature type="domain" description="Methyltransferase" evidence="3">
    <location>
        <begin position="51"/>
        <end position="144"/>
    </location>
</feature>
<comment type="caution">
    <text evidence="4">The sequence shown here is derived from an EMBL/GenBank/DDBJ whole genome shotgun (WGS) entry which is preliminary data.</text>
</comment>
<evidence type="ECO:0000259" key="3">
    <source>
        <dbReference type="Pfam" id="PF13649"/>
    </source>
</evidence>
<dbReference type="GO" id="GO:0008168">
    <property type="term" value="F:methyltransferase activity"/>
    <property type="evidence" value="ECO:0007669"/>
    <property type="project" value="UniProtKB-KW"/>
</dbReference>
<organism evidence="4 5">
    <name type="scientific">Candidatus Onthenecus intestinigallinarum</name>
    <dbReference type="NCBI Taxonomy" id="2840875"/>
    <lineage>
        <taxon>Bacteria</taxon>
        <taxon>Bacillati</taxon>
        <taxon>Bacillota</taxon>
        <taxon>Clostridia</taxon>
        <taxon>Eubacteriales</taxon>
        <taxon>Candidatus Onthenecus</taxon>
    </lineage>
</organism>
<dbReference type="Proteomes" id="UP000886887">
    <property type="component" value="Unassembled WGS sequence"/>
</dbReference>
<accession>A0A9D0ZAZ1</accession>
<evidence type="ECO:0000313" key="5">
    <source>
        <dbReference type="Proteomes" id="UP000886887"/>
    </source>
</evidence>
<evidence type="ECO:0000313" key="4">
    <source>
        <dbReference type="EMBL" id="HIQ71866.1"/>
    </source>
</evidence>
<dbReference type="EMBL" id="DVFJ01000021">
    <property type="protein sequence ID" value="HIQ71866.1"/>
    <property type="molecule type" value="Genomic_DNA"/>
</dbReference>
<dbReference type="Gene3D" id="3.40.50.150">
    <property type="entry name" value="Vaccinia Virus protein VP39"/>
    <property type="match status" value="1"/>
</dbReference>
<reference evidence="4" key="1">
    <citation type="submission" date="2020-10" db="EMBL/GenBank/DDBJ databases">
        <authorList>
            <person name="Gilroy R."/>
        </authorList>
    </citation>
    <scope>NUCLEOTIDE SEQUENCE</scope>
    <source>
        <strain evidence="4">ChiSxjej2B14-6234</strain>
    </source>
</reference>
<dbReference type="GO" id="GO:0032259">
    <property type="term" value="P:methylation"/>
    <property type="evidence" value="ECO:0007669"/>
    <property type="project" value="UniProtKB-KW"/>
</dbReference>
<keyword evidence="2" id="KW-0808">Transferase</keyword>
<dbReference type="PANTHER" id="PTHR43861:SF1">
    <property type="entry name" value="TRANS-ACONITATE 2-METHYLTRANSFERASE"/>
    <property type="match status" value="1"/>
</dbReference>
<dbReference type="AlphaFoldDB" id="A0A9D0ZAZ1"/>
<dbReference type="InterPro" id="IPR041698">
    <property type="entry name" value="Methyltransf_25"/>
</dbReference>
<evidence type="ECO:0000256" key="1">
    <source>
        <dbReference type="ARBA" id="ARBA00022603"/>
    </source>
</evidence>
<dbReference type="PANTHER" id="PTHR43861">
    <property type="entry name" value="TRANS-ACONITATE 2-METHYLTRANSFERASE-RELATED"/>
    <property type="match status" value="1"/>
</dbReference>
<dbReference type="SUPFAM" id="SSF53335">
    <property type="entry name" value="S-adenosyl-L-methionine-dependent methyltransferases"/>
    <property type="match status" value="1"/>
</dbReference>
<keyword evidence="1 4" id="KW-0489">Methyltransferase</keyword>
<gene>
    <name evidence="4" type="ORF">IAB73_06655</name>
</gene>
<sequence>MLNDRGFDLWADDYDQSVGLCDEEGAYPFAGYRAVLGEIYRRVLEGSARSVLDIGFGTGVLAARLYERGCEVFGQDFSQKMVVRAQAKMPKARLYKGDFAQGLAEALKGRRYDAIIATYSLHHLSDARKVTFLRELLPLLSERGRIYVGDVAFETRAQLEACRAQAGDGWDADEIYFVFDELRPFLPRLTFERMSDCAGLLTLAN</sequence>
<dbReference type="Pfam" id="PF13649">
    <property type="entry name" value="Methyltransf_25"/>
    <property type="match status" value="1"/>
</dbReference>
<protein>
    <submittedName>
        <fullName evidence="4">Class I SAM-dependent methyltransferase</fullName>
    </submittedName>
</protein>
<name>A0A9D0ZAZ1_9FIRM</name>
<evidence type="ECO:0000256" key="2">
    <source>
        <dbReference type="ARBA" id="ARBA00022679"/>
    </source>
</evidence>
<proteinExistence type="predicted"/>
<dbReference type="CDD" id="cd02440">
    <property type="entry name" value="AdoMet_MTases"/>
    <property type="match status" value="1"/>
</dbReference>
<dbReference type="InterPro" id="IPR029063">
    <property type="entry name" value="SAM-dependent_MTases_sf"/>
</dbReference>
<reference evidence="4" key="2">
    <citation type="journal article" date="2021" name="PeerJ">
        <title>Extensive microbial diversity within the chicken gut microbiome revealed by metagenomics and culture.</title>
        <authorList>
            <person name="Gilroy R."/>
            <person name="Ravi A."/>
            <person name="Getino M."/>
            <person name="Pursley I."/>
            <person name="Horton D.L."/>
            <person name="Alikhan N.F."/>
            <person name="Baker D."/>
            <person name="Gharbi K."/>
            <person name="Hall N."/>
            <person name="Watson M."/>
            <person name="Adriaenssens E.M."/>
            <person name="Foster-Nyarko E."/>
            <person name="Jarju S."/>
            <person name="Secka A."/>
            <person name="Antonio M."/>
            <person name="Oren A."/>
            <person name="Chaudhuri R.R."/>
            <person name="La Ragione R."/>
            <person name="Hildebrand F."/>
            <person name="Pallen M.J."/>
        </authorList>
    </citation>
    <scope>NUCLEOTIDE SEQUENCE</scope>
    <source>
        <strain evidence="4">ChiSxjej2B14-6234</strain>
    </source>
</reference>